<dbReference type="Proteomes" id="UP000218288">
    <property type="component" value="Chromosome"/>
</dbReference>
<sequence length="71" mass="7613">MPVFDAKSLTEQGDGEVLLAMILHATPRARDEARERGRMRAERATMLAEIDPAVPGTTLGAVTPAEILPVT</sequence>
<proteinExistence type="predicted"/>
<reference evidence="1 2" key="1">
    <citation type="journal article" date="2016" name="Genome Announc.">
        <title>Complete Genome Sequence of Methylobacterium populi P-1M, Isolated from Pink-Pigmented Household Biofilm.</title>
        <authorList>
            <person name="Morohoshi T."/>
            <person name="Ikeda T."/>
        </authorList>
    </citation>
    <scope>NUCLEOTIDE SEQUENCE [LARGE SCALE GENOMIC DNA]</scope>
    <source>
        <strain evidence="1 2">P-1M</strain>
    </source>
</reference>
<protein>
    <submittedName>
        <fullName evidence="1">Uncharacterized protein</fullName>
    </submittedName>
</protein>
<evidence type="ECO:0000313" key="1">
    <source>
        <dbReference type="EMBL" id="BAU88620.1"/>
    </source>
</evidence>
<dbReference type="AlphaFoldDB" id="A0A160PBY4"/>
<gene>
    <name evidence="1" type="ORF">MPPM_0015</name>
</gene>
<accession>A0A160PBY4</accession>
<evidence type="ECO:0000313" key="2">
    <source>
        <dbReference type="Proteomes" id="UP000218288"/>
    </source>
</evidence>
<name>A0A160PBY4_9HYPH</name>
<dbReference type="EMBL" id="AP014809">
    <property type="protein sequence ID" value="BAU88620.1"/>
    <property type="molecule type" value="Genomic_DNA"/>
</dbReference>
<dbReference type="RefSeq" id="WP_096482744.1">
    <property type="nucleotide sequence ID" value="NZ_AP014809.1"/>
</dbReference>
<organism evidence="1 2">
    <name type="scientific">Methylorubrum populi</name>
    <dbReference type="NCBI Taxonomy" id="223967"/>
    <lineage>
        <taxon>Bacteria</taxon>
        <taxon>Pseudomonadati</taxon>
        <taxon>Pseudomonadota</taxon>
        <taxon>Alphaproteobacteria</taxon>
        <taxon>Hyphomicrobiales</taxon>
        <taxon>Methylobacteriaceae</taxon>
        <taxon>Methylorubrum</taxon>
    </lineage>
</organism>